<dbReference type="InParanoid" id="A0A2H3CHL4"/>
<organism evidence="1 2">
    <name type="scientific">Armillaria gallica</name>
    <name type="common">Bulbous honey fungus</name>
    <name type="synonym">Armillaria bulbosa</name>
    <dbReference type="NCBI Taxonomy" id="47427"/>
    <lineage>
        <taxon>Eukaryota</taxon>
        <taxon>Fungi</taxon>
        <taxon>Dikarya</taxon>
        <taxon>Basidiomycota</taxon>
        <taxon>Agaricomycotina</taxon>
        <taxon>Agaricomycetes</taxon>
        <taxon>Agaricomycetidae</taxon>
        <taxon>Agaricales</taxon>
        <taxon>Marasmiineae</taxon>
        <taxon>Physalacriaceae</taxon>
        <taxon>Armillaria</taxon>
    </lineage>
</organism>
<evidence type="ECO:0000313" key="1">
    <source>
        <dbReference type="EMBL" id="PBK80844.1"/>
    </source>
</evidence>
<dbReference type="AlphaFoldDB" id="A0A2H3CHL4"/>
<sequence>MKVFIYSPQSRPGGTCLMKLYFVKSHPTRFQILPGYLCSHPTALKDNTWLGILPSLTKVSVAATAAGPCLQKTEFGEVRGVKLLQ</sequence>
<proteinExistence type="predicted"/>
<evidence type="ECO:0000313" key="2">
    <source>
        <dbReference type="Proteomes" id="UP000217790"/>
    </source>
</evidence>
<dbReference type="Proteomes" id="UP000217790">
    <property type="component" value="Unassembled WGS sequence"/>
</dbReference>
<protein>
    <submittedName>
        <fullName evidence="1">Uncharacterized protein</fullName>
    </submittedName>
</protein>
<keyword evidence="2" id="KW-1185">Reference proteome</keyword>
<accession>A0A2H3CHL4</accession>
<reference evidence="2" key="1">
    <citation type="journal article" date="2017" name="Nat. Ecol. Evol.">
        <title>Genome expansion and lineage-specific genetic innovations in the forest pathogenic fungi Armillaria.</title>
        <authorList>
            <person name="Sipos G."/>
            <person name="Prasanna A.N."/>
            <person name="Walter M.C."/>
            <person name="O'Connor E."/>
            <person name="Balint B."/>
            <person name="Krizsan K."/>
            <person name="Kiss B."/>
            <person name="Hess J."/>
            <person name="Varga T."/>
            <person name="Slot J."/>
            <person name="Riley R."/>
            <person name="Boka B."/>
            <person name="Rigling D."/>
            <person name="Barry K."/>
            <person name="Lee J."/>
            <person name="Mihaltcheva S."/>
            <person name="LaButti K."/>
            <person name="Lipzen A."/>
            <person name="Waldron R."/>
            <person name="Moloney N.M."/>
            <person name="Sperisen C."/>
            <person name="Kredics L."/>
            <person name="Vagvoelgyi C."/>
            <person name="Patrignani A."/>
            <person name="Fitzpatrick D."/>
            <person name="Nagy I."/>
            <person name="Doyle S."/>
            <person name="Anderson J.B."/>
            <person name="Grigoriev I.V."/>
            <person name="Gueldener U."/>
            <person name="Muensterkoetter M."/>
            <person name="Nagy L.G."/>
        </authorList>
    </citation>
    <scope>NUCLEOTIDE SEQUENCE [LARGE SCALE GENOMIC DNA]</scope>
    <source>
        <strain evidence="2">Ar21-2</strain>
    </source>
</reference>
<gene>
    <name evidence="1" type="ORF">ARMGADRAFT_820565</name>
</gene>
<name>A0A2H3CHL4_ARMGA</name>
<dbReference type="EMBL" id="KZ293739">
    <property type="protein sequence ID" value="PBK80844.1"/>
    <property type="molecule type" value="Genomic_DNA"/>
</dbReference>